<feature type="transmembrane region" description="Helical" evidence="10">
    <location>
        <begin position="966"/>
        <end position="985"/>
    </location>
</feature>
<keyword evidence="9 10" id="KW-0472">Membrane</keyword>
<comment type="caution">
    <text evidence="13">The sequence shown here is derived from an EMBL/GenBank/DDBJ whole genome shotgun (WGS) entry which is preliminary data.</text>
</comment>
<feature type="transmembrane region" description="Helical" evidence="10">
    <location>
        <begin position="510"/>
        <end position="531"/>
    </location>
</feature>
<keyword evidence="14" id="KW-1185">Reference proteome</keyword>
<feature type="transmembrane region" description="Helical" evidence="10">
    <location>
        <begin position="79"/>
        <end position="98"/>
    </location>
</feature>
<dbReference type="InterPro" id="IPR044726">
    <property type="entry name" value="ABCC_6TM_D2"/>
</dbReference>
<gene>
    <name evidence="13" type="ORF">BB558_003600</name>
</gene>
<feature type="transmembrane region" description="Helical" evidence="10">
    <location>
        <begin position="1196"/>
        <end position="1218"/>
    </location>
</feature>
<dbReference type="Gene3D" id="3.40.50.300">
    <property type="entry name" value="P-loop containing nucleotide triphosphate hydrolases"/>
    <property type="match status" value="2"/>
</dbReference>
<feature type="transmembrane region" description="Helical" evidence="10">
    <location>
        <begin position="323"/>
        <end position="340"/>
    </location>
</feature>
<evidence type="ECO:0000256" key="2">
    <source>
        <dbReference type="ARBA" id="ARBA00009726"/>
    </source>
</evidence>
<dbReference type="InterPro" id="IPR003439">
    <property type="entry name" value="ABC_transporter-like_ATP-bd"/>
</dbReference>
<dbReference type="PROSITE" id="PS50893">
    <property type="entry name" value="ABC_TRANSPORTER_2"/>
    <property type="match status" value="2"/>
</dbReference>
<dbReference type="InterPro" id="IPR050173">
    <property type="entry name" value="ABC_transporter_C-like"/>
</dbReference>
<dbReference type="EMBL" id="MBFU01000339">
    <property type="protein sequence ID" value="PWA00347.1"/>
    <property type="molecule type" value="Genomic_DNA"/>
</dbReference>
<comment type="similarity">
    <text evidence="2">Belongs to the ABC transporter superfamily. ABCC family. Conjugate transporter (TC 3.A.1.208) subfamily.</text>
</comment>
<feature type="domain" description="ABC transmembrane type-1" evidence="12">
    <location>
        <begin position="281"/>
        <end position="570"/>
    </location>
</feature>
<evidence type="ECO:0000256" key="3">
    <source>
        <dbReference type="ARBA" id="ARBA00022448"/>
    </source>
</evidence>
<evidence type="ECO:0000259" key="11">
    <source>
        <dbReference type="PROSITE" id="PS50893"/>
    </source>
</evidence>
<dbReference type="SUPFAM" id="SSF90123">
    <property type="entry name" value="ABC transporter transmembrane region"/>
    <property type="match status" value="2"/>
</dbReference>
<dbReference type="InterPro" id="IPR027417">
    <property type="entry name" value="P-loop_NTPase"/>
</dbReference>
<dbReference type="GO" id="GO:0012505">
    <property type="term" value="C:endomembrane system"/>
    <property type="evidence" value="ECO:0007669"/>
    <property type="project" value="UniProtKB-SubCell"/>
</dbReference>
<sequence length="1516" mass="170354">MLYFDFKELWLCFLSQTWNPLDPNFILTPCFTLGILPSLVNTLYILCFYISPTKKSPIESSFHVPDSDLYNNTSTKKNLLKISFPMYLLLISSAIYLLPDFFNIFWISVFLSFASAGILYRSFNTTNPRNKGNLKTNFYFVCNSLVATAILITDFGKTQPIFGSLNIIKILSASTLVISVLSIFVIQHNDRKVESIPENINNKNYFEANFISLLTYSFMNKIVELGKKRLLIITDLFDLPQSISPSEMALVFEREWIKVQSKSEYISVIKTILFIFWKKILLIGLLSLASSFFYIIQPIILGLLINFLSEYSPENTSSLKNGYIYAISLFLVEILQLIILQKNSNIQNMLTIQIRGCLVPNIYKKTLTLKPEYLKKNSIGKIVNTMNVDTNRIARFISSINQIWYIPVQIISSLVLLYINIGYSTIGGILAFLLIIPLNGKLIQLSRKSNRAISKHRDERIKKINELVQGIKMIKFFSWEEPIKSVVEDIRNNRELAALKTSGEIHSLTVFVNSITPVIISGVVFGSYYLFDNQSKGSMDAELIFVTLLLLNRLREPLRRGPFILAAYIESSISVERVHDILSAASIKSPQTKLQPNTDKTILLETTHSGYGSVSKIESTNSINLHLDCSDTDSITKTKKILSINSNCSNVTQNQSEQDGYIIANKHQVSTDQPLYDVTCENAKFAWDSHDLDGIQLNFKIKRGSLVGVVGKVGSGKSSLINAILGEMDLVSGHMSLNGTIGYTPQVPWLMNTSLRDNIIFGCPFEREFYEKVINACALTTDIESFPAGDMTEIGERGINLSGGQKARISLARAIYSQADIYILDDPLSAVDAHVGNHLFHHVIGPSGILKGKTRIVVTHAIHFIPRFDSVIIFDEKKMIFNGPFEGGANVVLDKLGLYQENNNESTGDIKNFTVSKSLNNYNSDNSNKQLDSGMLTVEEVAKIGSVKFDIYKAFVSACGFRNNTFFVVLTLSSSLLGILANYTLKRWADTNTEKSPRLKLDSQLIFLIQYLLLGVASSFLSSASTFVLRTMCALRAAKLTHTAQLDGIVRSPLNFFESTPSGRIINRFSQDQTNIDSSIPREFSQWITSLMSAASSVFVISIALPAFMLFIIPIFSVYWIVQSNYLDSSRQITRMASRYLSPLYSHFFESVAGIYTIRAYRKQNFFCLENFSRLGNSLKVSFNRLFLSRWISVRIGFIGTSVVFLTSLMSVMILHIFETGNAPLLAMAIVYAIQFTGAISRSVQLYCDVEIDLISVERVGEYTDLPSEQDKNSICVKVSEEWPKNGKIEFRNVEFRYRPDLDPALKNVSFEIKGGEKIGIVGRTGAGKSTLTLVLFQLVKVSKGSVFIDNIDISQIDLYDLRSRLSIIPQDPVLFSGTLRYNLDPFNEHSDENIWDSLDRTCLKEYVTGCGEGLEMKILSGGENMSVGQRQLLCLARALLKKSKILVLDEATATIDIATDRLLQETLKTQFVTSTVITIAHRLDTIADCDRILLVQDGDVTFWKGDMQALLKYFE</sequence>
<dbReference type="GO" id="GO:0016887">
    <property type="term" value="F:ATP hydrolysis activity"/>
    <property type="evidence" value="ECO:0007669"/>
    <property type="project" value="InterPro"/>
</dbReference>
<feature type="transmembrane region" description="Helical" evidence="10">
    <location>
        <begin position="104"/>
        <end position="124"/>
    </location>
</feature>
<feature type="domain" description="ABC transporter" evidence="11">
    <location>
        <begin position="678"/>
        <end position="901"/>
    </location>
</feature>
<keyword evidence="7" id="KW-0067">ATP-binding</keyword>
<dbReference type="SUPFAM" id="SSF52540">
    <property type="entry name" value="P-loop containing nucleoside triphosphate hydrolases"/>
    <property type="match status" value="2"/>
</dbReference>
<feature type="transmembrane region" description="Helical" evidence="10">
    <location>
        <begin position="167"/>
        <end position="186"/>
    </location>
</feature>
<dbReference type="CDD" id="cd18579">
    <property type="entry name" value="ABC_6TM_ABCC_D1"/>
    <property type="match status" value="1"/>
</dbReference>
<dbReference type="InterPro" id="IPR011527">
    <property type="entry name" value="ABC1_TM_dom"/>
</dbReference>
<accession>A0A2U1J5I9</accession>
<evidence type="ECO:0000259" key="12">
    <source>
        <dbReference type="PROSITE" id="PS50929"/>
    </source>
</evidence>
<evidence type="ECO:0000313" key="13">
    <source>
        <dbReference type="EMBL" id="PWA00347.1"/>
    </source>
</evidence>
<dbReference type="FunFam" id="1.20.1560.10:FF:000006">
    <property type="entry name" value="ATP-binding cassette, sub-family C (CFTR/MRP), member 9"/>
    <property type="match status" value="1"/>
</dbReference>
<comment type="subcellular location">
    <subcellularLocation>
        <location evidence="1">Endomembrane system</location>
        <topology evidence="1">Multi-pass membrane protein</topology>
    </subcellularLocation>
</comment>
<keyword evidence="3" id="KW-0813">Transport</keyword>
<feature type="transmembrane region" description="Helical" evidence="10">
    <location>
        <begin position="1005"/>
        <end position="1029"/>
    </location>
</feature>
<feature type="transmembrane region" description="Helical" evidence="10">
    <location>
        <begin position="425"/>
        <end position="443"/>
    </location>
</feature>
<dbReference type="PANTHER" id="PTHR24223">
    <property type="entry name" value="ATP-BINDING CASSETTE SUB-FAMILY C"/>
    <property type="match status" value="1"/>
</dbReference>
<feature type="transmembrane region" description="Helical" evidence="10">
    <location>
        <begin position="136"/>
        <end position="155"/>
    </location>
</feature>
<dbReference type="Proteomes" id="UP000245591">
    <property type="component" value="Unassembled WGS sequence"/>
</dbReference>
<dbReference type="GO" id="GO:0005524">
    <property type="term" value="F:ATP binding"/>
    <property type="evidence" value="ECO:0007669"/>
    <property type="project" value="UniProtKB-KW"/>
</dbReference>
<feature type="transmembrane region" description="Helical" evidence="10">
    <location>
        <begin position="280"/>
        <end position="303"/>
    </location>
</feature>
<dbReference type="InterPro" id="IPR017871">
    <property type="entry name" value="ABC_transporter-like_CS"/>
</dbReference>
<dbReference type="CDD" id="cd03244">
    <property type="entry name" value="ABCC_MRP_domain2"/>
    <property type="match status" value="1"/>
</dbReference>
<organism evidence="13 14">
    <name type="scientific">Smittium angustum</name>
    <dbReference type="NCBI Taxonomy" id="133377"/>
    <lineage>
        <taxon>Eukaryota</taxon>
        <taxon>Fungi</taxon>
        <taxon>Fungi incertae sedis</taxon>
        <taxon>Zoopagomycota</taxon>
        <taxon>Kickxellomycotina</taxon>
        <taxon>Harpellomycetes</taxon>
        <taxon>Harpellales</taxon>
        <taxon>Legeriomycetaceae</taxon>
        <taxon>Smittium</taxon>
    </lineage>
</organism>
<keyword evidence="8 10" id="KW-1133">Transmembrane helix</keyword>
<dbReference type="GO" id="GO:0016020">
    <property type="term" value="C:membrane"/>
    <property type="evidence" value="ECO:0007669"/>
    <property type="project" value="InterPro"/>
</dbReference>
<dbReference type="CDD" id="cd18580">
    <property type="entry name" value="ABC_6TM_ABCC_D2"/>
    <property type="match status" value="1"/>
</dbReference>
<protein>
    <submittedName>
        <fullName evidence="13">Uncharacterized protein</fullName>
    </submittedName>
</protein>
<dbReference type="PROSITE" id="PS50929">
    <property type="entry name" value="ABC_TM1F"/>
    <property type="match status" value="2"/>
</dbReference>
<dbReference type="InterPro" id="IPR036640">
    <property type="entry name" value="ABC1_TM_sf"/>
</dbReference>
<dbReference type="Pfam" id="PF00005">
    <property type="entry name" value="ABC_tran"/>
    <property type="match status" value="2"/>
</dbReference>
<evidence type="ECO:0000256" key="10">
    <source>
        <dbReference type="SAM" id="Phobius"/>
    </source>
</evidence>
<feature type="transmembrane region" description="Helical" evidence="10">
    <location>
        <begin position="25"/>
        <end position="50"/>
    </location>
</feature>
<dbReference type="InterPro" id="IPR044746">
    <property type="entry name" value="ABCC_6TM_D1"/>
</dbReference>
<feature type="domain" description="ABC transmembrane type-1" evidence="12">
    <location>
        <begin position="968"/>
        <end position="1251"/>
    </location>
</feature>
<dbReference type="FunFam" id="3.40.50.300:FF:000074">
    <property type="entry name" value="Multidrug resistance-associated protein 5 isoform 1"/>
    <property type="match status" value="1"/>
</dbReference>
<dbReference type="PROSITE" id="PS00211">
    <property type="entry name" value="ABC_TRANSPORTER_1"/>
    <property type="match status" value="2"/>
</dbReference>
<dbReference type="FunFam" id="1.20.1560.10:FF:000013">
    <property type="entry name" value="ABC transporter C family member 2"/>
    <property type="match status" value="1"/>
</dbReference>
<keyword evidence="5" id="KW-0677">Repeat</keyword>
<evidence type="ECO:0000256" key="6">
    <source>
        <dbReference type="ARBA" id="ARBA00022741"/>
    </source>
</evidence>
<feature type="transmembrane region" description="Helical" evidence="10">
    <location>
        <begin position="1098"/>
        <end position="1122"/>
    </location>
</feature>
<dbReference type="CDD" id="cd03250">
    <property type="entry name" value="ABCC_MRP_domain1"/>
    <property type="match status" value="1"/>
</dbReference>
<feature type="domain" description="ABC transporter" evidence="11">
    <location>
        <begin position="1289"/>
        <end position="1516"/>
    </location>
</feature>
<dbReference type="GO" id="GO:0140359">
    <property type="term" value="F:ABC-type transporter activity"/>
    <property type="evidence" value="ECO:0007669"/>
    <property type="project" value="InterPro"/>
</dbReference>
<proteinExistence type="inferred from homology"/>
<keyword evidence="4 10" id="KW-0812">Transmembrane</keyword>
<evidence type="ECO:0000256" key="9">
    <source>
        <dbReference type="ARBA" id="ARBA00023136"/>
    </source>
</evidence>
<dbReference type="InterPro" id="IPR003593">
    <property type="entry name" value="AAA+_ATPase"/>
</dbReference>
<evidence type="ECO:0000313" key="14">
    <source>
        <dbReference type="Proteomes" id="UP000245591"/>
    </source>
</evidence>
<reference evidence="13 14" key="1">
    <citation type="journal article" date="2018" name="MBio">
        <title>Comparative Genomics Reveals the Core Gene Toolbox for the Fungus-Insect Symbiosis.</title>
        <authorList>
            <person name="Wang Y."/>
            <person name="Stata M."/>
            <person name="Wang W."/>
            <person name="Stajich J.E."/>
            <person name="White M.M."/>
            <person name="Moncalvo J.M."/>
        </authorList>
    </citation>
    <scope>NUCLEOTIDE SEQUENCE [LARGE SCALE GENOMIC DNA]</scope>
    <source>
        <strain evidence="13 14">AUS-126-30</strain>
    </source>
</reference>
<dbReference type="SMART" id="SM00382">
    <property type="entry name" value="AAA"/>
    <property type="match status" value="2"/>
</dbReference>
<dbReference type="Gene3D" id="1.20.1560.10">
    <property type="entry name" value="ABC transporter type 1, transmembrane domain"/>
    <property type="match status" value="2"/>
</dbReference>
<dbReference type="Pfam" id="PF00664">
    <property type="entry name" value="ABC_membrane"/>
    <property type="match status" value="2"/>
</dbReference>
<evidence type="ECO:0000256" key="7">
    <source>
        <dbReference type="ARBA" id="ARBA00022840"/>
    </source>
</evidence>
<name>A0A2U1J5I9_SMIAN</name>
<evidence type="ECO:0000256" key="1">
    <source>
        <dbReference type="ARBA" id="ARBA00004127"/>
    </source>
</evidence>
<keyword evidence="6" id="KW-0547">Nucleotide-binding</keyword>
<evidence type="ECO:0000256" key="4">
    <source>
        <dbReference type="ARBA" id="ARBA00022692"/>
    </source>
</evidence>
<evidence type="ECO:0000256" key="5">
    <source>
        <dbReference type="ARBA" id="ARBA00022737"/>
    </source>
</evidence>
<dbReference type="FunFam" id="3.40.50.300:FF:000997">
    <property type="entry name" value="Multidrug resistance-associated protein 1"/>
    <property type="match status" value="1"/>
</dbReference>
<evidence type="ECO:0000256" key="8">
    <source>
        <dbReference type="ARBA" id="ARBA00022989"/>
    </source>
</evidence>